<dbReference type="GO" id="GO:0051920">
    <property type="term" value="F:peroxiredoxin activity"/>
    <property type="evidence" value="ECO:0007669"/>
    <property type="project" value="InterPro"/>
</dbReference>
<dbReference type="eggNOG" id="COG2128">
    <property type="taxonomic scope" value="Bacteria"/>
</dbReference>
<reference evidence="2 3" key="1">
    <citation type="journal article" date="2011" name="Stand. Genomic Sci.">
        <title>High quality draft genome sequence of Segniliparus rugosus CDC 945(T)= (ATCC BAA-974(T)).</title>
        <authorList>
            <person name="Earl A.M."/>
            <person name="Desjardins C.A."/>
            <person name="Fitzgerald M.G."/>
            <person name="Arachchi H.M."/>
            <person name="Zeng Q."/>
            <person name="Mehta T."/>
            <person name="Griggs A."/>
            <person name="Birren B.W."/>
            <person name="Toney N.C."/>
            <person name="Carr J."/>
            <person name="Posey J."/>
            <person name="Butler W.R."/>
        </authorList>
    </citation>
    <scope>NUCLEOTIDE SEQUENCE [LARGE SCALE GENOMIC DNA]</scope>
    <source>
        <strain evidence="3">ATCC BAA-974 / DSM 45345 / CCUG 50838 / CIP 108380 / JCM 13579 / CDC 945</strain>
    </source>
</reference>
<dbReference type="AlphaFoldDB" id="E5XLL5"/>
<protein>
    <recommendedName>
        <fullName evidence="1">Carboxymuconolactone decarboxylase-like domain-containing protein</fullName>
    </recommendedName>
</protein>
<accession>E5XLL5</accession>
<dbReference type="EMBL" id="ACZI02000003">
    <property type="protein sequence ID" value="EFV14788.1"/>
    <property type="molecule type" value="Genomic_DNA"/>
</dbReference>
<dbReference type="OrthoDB" id="4617682at2"/>
<dbReference type="HOGENOM" id="CLU_082760_2_4_11"/>
<dbReference type="RefSeq" id="WP_007467308.1">
    <property type="nucleotide sequence ID" value="NZ_KI391954.1"/>
</dbReference>
<evidence type="ECO:0000313" key="2">
    <source>
        <dbReference type="EMBL" id="EFV14788.1"/>
    </source>
</evidence>
<name>E5XLL5_SEGRC</name>
<dbReference type="InterPro" id="IPR029032">
    <property type="entry name" value="AhpD-like"/>
</dbReference>
<organism evidence="2 3">
    <name type="scientific">Segniliparus rugosus (strain ATCC BAA-974 / DSM 45345 / CCUG 50838 / CIP 108380 / JCM 13579 / CDC 945)</name>
    <dbReference type="NCBI Taxonomy" id="679197"/>
    <lineage>
        <taxon>Bacteria</taxon>
        <taxon>Bacillati</taxon>
        <taxon>Actinomycetota</taxon>
        <taxon>Actinomycetes</taxon>
        <taxon>Mycobacteriales</taxon>
        <taxon>Segniliparaceae</taxon>
        <taxon>Segniliparus</taxon>
    </lineage>
</organism>
<dbReference type="Proteomes" id="UP000004816">
    <property type="component" value="Unassembled WGS sequence"/>
</dbReference>
<dbReference type="PANTHER" id="PTHR34846">
    <property type="entry name" value="4-CARBOXYMUCONOLACTONE DECARBOXYLASE FAMILY PROTEIN (AFU_ORTHOLOGUE AFUA_6G11590)"/>
    <property type="match status" value="1"/>
</dbReference>
<comment type="caution">
    <text evidence="2">The sequence shown here is derived from an EMBL/GenBank/DDBJ whole genome shotgun (WGS) entry which is preliminary data.</text>
</comment>
<feature type="domain" description="Carboxymuconolactone decarboxylase-like" evidence="1">
    <location>
        <begin position="48"/>
        <end position="111"/>
    </location>
</feature>
<proteinExistence type="predicted"/>
<dbReference type="STRING" id="679197.HMPREF9336_00384"/>
<evidence type="ECO:0000313" key="3">
    <source>
        <dbReference type="Proteomes" id="UP000004816"/>
    </source>
</evidence>
<dbReference type="InterPro" id="IPR003779">
    <property type="entry name" value="CMD-like"/>
</dbReference>
<dbReference type="Gene3D" id="1.20.1290.10">
    <property type="entry name" value="AhpD-like"/>
    <property type="match status" value="1"/>
</dbReference>
<evidence type="ECO:0000259" key="1">
    <source>
        <dbReference type="Pfam" id="PF02627"/>
    </source>
</evidence>
<gene>
    <name evidence="2" type="ORF">HMPREF9336_00384</name>
</gene>
<keyword evidence="3" id="KW-1185">Reference proteome</keyword>
<dbReference type="PANTHER" id="PTHR34846:SF5">
    <property type="entry name" value="CARBOXYMUCONOLACTONE DECARBOXYLASE-LIKE DOMAIN-CONTAINING PROTEIN"/>
    <property type="match status" value="1"/>
</dbReference>
<dbReference type="Pfam" id="PF02627">
    <property type="entry name" value="CMD"/>
    <property type="match status" value="1"/>
</dbReference>
<dbReference type="SUPFAM" id="SSF69118">
    <property type="entry name" value="AhpD-like"/>
    <property type="match status" value="1"/>
</dbReference>
<sequence length="173" mass="19020">MPAPPDLDSLTPAQRAVYDRFPANLMRYMVLAEASAQPYLDLGMSFRRASLPPKDRESVILRVGGLLDNAYEAMQHKEIARSVGVDDSDIEKLLAKSVDFEDPRLARLIAYVDAAVANAVTPSVVAALADDHDDRQIAEIALLVGHYVMTSIFLKSFEIPLDAEPTPWGDIPQ</sequence>